<keyword evidence="4 6" id="KW-0862">Zinc</keyword>
<evidence type="ECO:0000256" key="5">
    <source>
        <dbReference type="ARBA" id="ARBA00023242"/>
    </source>
</evidence>
<dbReference type="GO" id="GO:0006325">
    <property type="term" value="P:chromatin organization"/>
    <property type="evidence" value="ECO:0007669"/>
    <property type="project" value="UniProtKB-KW"/>
</dbReference>
<evidence type="ECO:0000313" key="8">
    <source>
        <dbReference type="EMBL" id="PHT50185.1"/>
    </source>
</evidence>
<dbReference type="GO" id="GO:0033503">
    <property type="term" value="C:HULC complex"/>
    <property type="evidence" value="ECO:0007669"/>
    <property type="project" value="TreeGrafter"/>
</dbReference>
<dbReference type="PANTHER" id="PTHR23163">
    <property type="entry name" value="RING FINGER PROTEIN-RELATED"/>
    <property type="match status" value="1"/>
</dbReference>
<evidence type="ECO:0000256" key="7">
    <source>
        <dbReference type="SAM" id="Coils"/>
    </source>
</evidence>
<reference evidence="9" key="2">
    <citation type="journal article" date="2017" name="J. Anim. Genet.">
        <title>Multiple reference genome sequences of hot pepper reveal the massive evolution of plant disease resistance genes by retroduplication.</title>
        <authorList>
            <person name="Kim S."/>
            <person name="Park J."/>
            <person name="Yeom S.-I."/>
            <person name="Kim Y.-M."/>
            <person name="Seo E."/>
            <person name="Kim K.-T."/>
            <person name="Kim M.-S."/>
            <person name="Lee J.M."/>
            <person name="Cheong K."/>
            <person name="Shin H.-S."/>
            <person name="Kim S.-B."/>
            <person name="Han K."/>
            <person name="Lee J."/>
            <person name="Park M."/>
            <person name="Lee H.-A."/>
            <person name="Lee H.-Y."/>
            <person name="Lee Y."/>
            <person name="Oh S."/>
            <person name="Lee J.H."/>
            <person name="Choi E."/>
            <person name="Choi E."/>
            <person name="Lee S.E."/>
            <person name="Jeon J."/>
            <person name="Kim H."/>
            <person name="Choi G."/>
            <person name="Song H."/>
            <person name="Lee J."/>
            <person name="Lee S.-C."/>
            <person name="Kwon J.-K."/>
            <person name="Lee H.-Y."/>
            <person name="Koo N."/>
            <person name="Hong Y."/>
            <person name="Kim R.W."/>
            <person name="Kang W.-H."/>
            <person name="Huh J.H."/>
            <person name="Kang B.-C."/>
            <person name="Yang T.-J."/>
            <person name="Lee Y.-H."/>
            <person name="Bennetzen J.L."/>
            <person name="Choi D."/>
        </authorList>
    </citation>
    <scope>NUCLEOTIDE SEQUENCE [LARGE SCALE GENOMIC DNA]</scope>
    <source>
        <strain evidence="9">cv. PBC81</strain>
    </source>
</reference>
<keyword evidence="6" id="KW-0808">Transferase</keyword>
<evidence type="ECO:0000256" key="2">
    <source>
        <dbReference type="ARBA" id="ARBA00022723"/>
    </source>
</evidence>
<dbReference type="Proteomes" id="UP000224567">
    <property type="component" value="Unassembled WGS sequence"/>
</dbReference>
<dbReference type="OrthoDB" id="10266039at2759"/>
<dbReference type="AlphaFoldDB" id="A0A2G2WY94"/>
<dbReference type="EMBL" id="MLFT02000004">
    <property type="protein sequence ID" value="PHT50185.1"/>
    <property type="molecule type" value="Genomic_DNA"/>
</dbReference>
<evidence type="ECO:0000256" key="6">
    <source>
        <dbReference type="RuleBase" id="RU365038"/>
    </source>
</evidence>
<dbReference type="GO" id="GO:0016567">
    <property type="term" value="P:protein ubiquitination"/>
    <property type="evidence" value="ECO:0007669"/>
    <property type="project" value="UniProtKB-UniRule"/>
</dbReference>
<dbReference type="PANTHER" id="PTHR23163:SF0">
    <property type="entry name" value="E3 UBIQUITIN-PROTEIN LIGASE BRE1"/>
    <property type="match status" value="1"/>
</dbReference>
<evidence type="ECO:0000256" key="3">
    <source>
        <dbReference type="ARBA" id="ARBA00022771"/>
    </source>
</evidence>
<keyword evidence="6" id="KW-0833">Ubl conjugation pathway</keyword>
<dbReference type="STRING" id="33114.A0A2G2WY94"/>
<feature type="coiled-coil region" evidence="7">
    <location>
        <begin position="85"/>
        <end position="154"/>
    </location>
</feature>
<sequence length="240" mass="28396">MSLIDLMYANPHCYPFSLVLEGIRARQQRDCLSWESQITERAVEDANTMVNSYETKAAKIDDQLRGCSDLVQKLAEDRAQNSLALENTQKRLLDVRKSSQQLRETLEELQSKIDKSRVDLAQLQIELEKERFERKRAEEDVEAMRRKILRLRSYIEGSSVIEKLQQKLREYKEILNCRICFDRRKEDPLLQVCDSGSRWIENIIRSYCRLVIEIIVWRYPRDSSVMRSMVLNLGNSQYRD</sequence>
<keyword evidence="9" id="KW-1185">Reference proteome</keyword>
<comment type="similarity">
    <text evidence="6">Belongs to the BRE1 family.</text>
</comment>
<dbReference type="InterPro" id="IPR013956">
    <property type="entry name" value="E3_ubiquit_lig_Bre1"/>
</dbReference>
<gene>
    <name evidence="8" type="ORF">CQW23_09932</name>
</gene>
<comment type="caution">
    <text evidence="8">The sequence shown here is derived from an EMBL/GenBank/DDBJ whole genome shotgun (WGS) entry which is preliminary data.</text>
</comment>
<comment type="subcellular location">
    <subcellularLocation>
        <location evidence="1 6">Nucleus</location>
    </subcellularLocation>
</comment>
<comment type="catalytic activity">
    <reaction evidence="6">
        <text>S-ubiquitinyl-[E2 ubiquitin-conjugating enzyme]-L-cysteine + [acceptor protein]-L-lysine = [E2 ubiquitin-conjugating enzyme]-L-cysteine + N(6)-ubiquitinyl-[acceptor protein]-L-lysine.</text>
        <dbReference type="EC" id="2.3.2.27"/>
    </reaction>
</comment>
<dbReference type="EC" id="2.3.2.27" evidence="6"/>
<dbReference type="GO" id="GO:0005634">
    <property type="term" value="C:nucleus"/>
    <property type="evidence" value="ECO:0007669"/>
    <property type="project" value="UniProtKB-SubCell"/>
</dbReference>
<accession>A0A2G2WY94</accession>
<dbReference type="GO" id="GO:0008270">
    <property type="term" value="F:zinc ion binding"/>
    <property type="evidence" value="ECO:0007669"/>
    <property type="project" value="UniProtKB-KW"/>
</dbReference>
<evidence type="ECO:0000256" key="1">
    <source>
        <dbReference type="ARBA" id="ARBA00004123"/>
    </source>
</evidence>
<reference evidence="8 9" key="1">
    <citation type="journal article" date="2017" name="Genome Biol.">
        <title>New reference genome sequences of hot pepper reveal the massive evolution of plant disease-resistance genes by retroduplication.</title>
        <authorList>
            <person name="Kim S."/>
            <person name="Park J."/>
            <person name="Yeom S.I."/>
            <person name="Kim Y.M."/>
            <person name="Seo E."/>
            <person name="Kim K.T."/>
            <person name="Kim M.S."/>
            <person name="Lee J.M."/>
            <person name="Cheong K."/>
            <person name="Shin H.S."/>
            <person name="Kim S.B."/>
            <person name="Han K."/>
            <person name="Lee J."/>
            <person name="Park M."/>
            <person name="Lee H.A."/>
            <person name="Lee H.Y."/>
            <person name="Lee Y."/>
            <person name="Oh S."/>
            <person name="Lee J.H."/>
            <person name="Choi E."/>
            <person name="Choi E."/>
            <person name="Lee S.E."/>
            <person name="Jeon J."/>
            <person name="Kim H."/>
            <person name="Choi G."/>
            <person name="Song H."/>
            <person name="Lee J."/>
            <person name="Lee S.C."/>
            <person name="Kwon J.K."/>
            <person name="Lee H.Y."/>
            <person name="Koo N."/>
            <person name="Hong Y."/>
            <person name="Kim R.W."/>
            <person name="Kang W.H."/>
            <person name="Huh J.H."/>
            <person name="Kang B.C."/>
            <person name="Yang T.J."/>
            <person name="Lee Y.H."/>
            <person name="Bennetzen J.L."/>
            <person name="Choi D."/>
        </authorList>
    </citation>
    <scope>NUCLEOTIDE SEQUENCE [LARGE SCALE GENOMIC DNA]</scope>
    <source>
        <strain evidence="9">cv. PBC81</strain>
    </source>
</reference>
<keyword evidence="6 7" id="KW-0175">Coiled coil</keyword>
<evidence type="ECO:0000313" key="9">
    <source>
        <dbReference type="Proteomes" id="UP000224567"/>
    </source>
</evidence>
<protein>
    <recommendedName>
        <fullName evidence="6">E3 ubiquitin protein ligase</fullName>
        <ecNumber evidence="6">2.3.2.27</ecNumber>
    </recommendedName>
</protein>
<comment type="pathway">
    <text evidence="6">Protein modification; protein ubiquitination.</text>
</comment>
<name>A0A2G2WY94_CAPBA</name>
<keyword evidence="3 6" id="KW-0863">Zinc-finger</keyword>
<dbReference type="UniPathway" id="UPA00143"/>
<keyword evidence="6" id="KW-0156">Chromatin regulator</keyword>
<keyword evidence="5 6" id="KW-0539">Nucleus</keyword>
<proteinExistence type="inferred from homology"/>
<organism evidence="8 9">
    <name type="scientific">Capsicum baccatum</name>
    <name type="common">Peruvian pepper</name>
    <dbReference type="NCBI Taxonomy" id="33114"/>
    <lineage>
        <taxon>Eukaryota</taxon>
        <taxon>Viridiplantae</taxon>
        <taxon>Streptophyta</taxon>
        <taxon>Embryophyta</taxon>
        <taxon>Tracheophyta</taxon>
        <taxon>Spermatophyta</taxon>
        <taxon>Magnoliopsida</taxon>
        <taxon>eudicotyledons</taxon>
        <taxon>Gunneridae</taxon>
        <taxon>Pentapetalae</taxon>
        <taxon>asterids</taxon>
        <taxon>lamiids</taxon>
        <taxon>Solanales</taxon>
        <taxon>Solanaceae</taxon>
        <taxon>Solanoideae</taxon>
        <taxon>Capsiceae</taxon>
        <taxon>Capsicum</taxon>
    </lineage>
</organism>
<keyword evidence="2 6" id="KW-0479">Metal-binding</keyword>
<evidence type="ECO:0000256" key="4">
    <source>
        <dbReference type="ARBA" id="ARBA00022833"/>
    </source>
</evidence>
<dbReference type="GO" id="GO:0061630">
    <property type="term" value="F:ubiquitin protein ligase activity"/>
    <property type="evidence" value="ECO:0007669"/>
    <property type="project" value="UniProtKB-EC"/>
</dbReference>